<dbReference type="SUPFAM" id="SSF52540">
    <property type="entry name" value="P-loop containing nucleoside triphosphate hydrolases"/>
    <property type="match status" value="2"/>
</dbReference>
<keyword evidence="2" id="KW-0067">ATP-binding</keyword>
<keyword evidence="2" id="KW-0378">Hydrolase</keyword>
<accession>A0A7X1Y4R5</accession>
<dbReference type="SMART" id="SM00487">
    <property type="entry name" value="DEXDc"/>
    <property type="match status" value="1"/>
</dbReference>
<evidence type="ECO:0000313" key="3">
    <source>
        <dbReference type="Proteomes" id="UP000470186"/>
    </source>
</evidence>
<dbReference type="InterPro" id="IPR001650">
    <property type="entry name" value="Helicase_C-like"/>
</dbReference>
<evidence type="ECO:0000259" key="1">
    <source>
        <dbReference type="SMART" id="SM00487"/>
    </source>
</evidence>
<dbReference type="Gene3D" id="3.40.50.300">
    <property type="entry name" value="P-loop containing nucleotide triphosphate hydrolases"/>
    <property type="match status" value="2"/>
</dbReference>
<dbReference type="GO" id="GO:0004386">
    <property type="term" value="F:helicase activity"/>
    <property type="evidence" value="ECO:0007669"/>
    <property type="project" value="UniProtKB-KW"/>
</dbReference>
<dbReference type="InterPro" id="IPR014001">
    <property type="entry name" value="Helicase_ATP-bd"/>
</dbReference>
<dbReference type="Pfam" id="PF00271">
    <property type="entry name" value="Helicase_C"/>
    <property type="match status" value="1"/>
</dbReference>
<comment type="caution">
    <text evidence="2">The sequence shown here is derived from an EMBL/GenBank/DDBJ whole genome shotgun (WGS) entry which is preliminary data.</text>
</comment>
<feature type="domain" description="Helicase ATP-binding" evidence="1">
    <location>
        <begin position="31"/>
        <end position="347"/>
    </location>
</feature>
<dbReference type="Proteomes" id="UP000470186">
    <property type="component" value="Unassembled WGS sequence"/>
</dbReference>
<dbReference type="EMBL" id="WIVX01000006">
    <property type="protein sequence ID" value="MQU30296.1"/>
    <property type="molecule type" value="Genomic_DNA"/>
</dbReference>
<dbReference type="InterPro" id="IPR027417">
    <property type="entry name" value="P-loop_NTPase"/>
</dbReference>
<keyword evidence="3" id="KW-1185">Reference proteome</keyword>
<gene>
    <name evidence="2" type="ORF">GHO30_02590</name>
</gene>
<proteinExistence type="predicted"/>
<protein>
    <submittedName>
        <fullName evidence="2">Helicase</fullName>
    </submittedName>
</protein>
<organism evidence="2 3">
    <name type="scientific">Pseudomonas helleri</name>
    <dbReference type="NCBI Taxonomy" id="1608996"/>
    <lineage>
        <taxon>Bacteria</taxon>
        <taxon>Pseudomonadati</taxon>
        <taxon>Pseudomonadota</taxon>
        <taxon>Gammaproteobacteria</taxon>
        <taxon>Pseudomonadales</taxon>
        <taxon>Pseudomonadaceae</taxon>
        <taxon>Pseudomonas</taxon>
    </lineage>
</organism>
<reference evidence="2 3" key="1">
    <citation type="submission" date="2019-10" db="EMBL/GenBank/DDBJ databases">
        <title>Evaluation of single-gene subtyping targets for Pseudomonas.</title>
        <authorList>
            <person name="Reichler S.J."/>
            <person name="Orsi R.H."/>
            <person name="Wiedmann M."/>
            <person name="Martin N.H."/>
            <person name="Murphy S.I."/>
        </authorList>
    </citation>
    <scope>NUCLEOTIDE SEQUENCE [LARGE SCALE GENOMIC DNA]</scope>
    <source>
        <strain evidence="2 3">FSL R10-2107</strain>
    </source>
</reference>
<name>A0A7X1Y4R5_9PSED</name>
<keyword evidence="2" id="KW-0347">Helicase</keyword>
<keyword evidence="2" id="KW-0547">Nucleotide-binding</keyword>
<sequence>MGQLQSISRDGKSVNTSITTHERACLELRSTLSGLKDFQQATVQLITSLFNDPSHSHRILVADEVGLGKTIVAKGVIASLLLEWHEPRPFRVTYICSNLALATENRSKLAVFKDPSLAKLVREPSFSRLAEVALLPEPDLGDGALLEVCTLTPSTSFSMTYGAGNKRERLVIFAALLQHEDIAPLQGKLSDLFRDRVQDVEGWEYGLQEIQGRGLNTKIVEDFHHKLMEVTPGAARSNMEVLTKVAQTGVNRESSEEYSLLRRLRVLFAGSCAAHLQADLFILDEFQRFESLLDQSEGNEHSMIAQQVFRKNRHSKIILLSATPFKALSTIPDDENDDGHLAKLEQILSFLNLTPLTAYEPVRKMLKSELQRLRQAGVKVDDLDERPRQQVESLLRPLIVRTERSQIAVDVNRLIDASPFDCSAEVRTEDIKAYIELDRLGRLLEKDRNLSFSRQMMDFYKSAAWPLSFSTGYKLQDVLQSKFESDPEVRKWVKRSQSLWLPRDQVNDYKLNVARDAPNPRVRSLTTHLFGDGKKSGPEMLLWVPPSMPHYPLAGVFVGHETFSKTLLFSAWAMVPRMLSGLLSYESERRVLGRRQPEADYFPRKARSKARDESASHHDLNRLIRLDAGDLAYWSLVYPSKVLIDIPLTRSDVSLKDLLAERIKHFAGLLKPLAAGHSGSRNQNHWYVLGPMLLDRMHNDNWYEDWIASISDRSDFHDNTLGRVDDISQRLDSIKELGEMPADLPEYLAWLSVGSPAICAYRALSLTYSEDDPTVNSGHASSIALAFVSLFNGVSGSAVIKRISKRQHWRGIVKYCAEGGLQAMLEEYFYMLSSSSGIDDAVKAIDNSLRTKPSSVKVWKAGPIDDSTHLRCHYAVQLGTQKASDEAGQERVVSIRESFNSPFRPFVLASTSIGQEGLDFHWYCSDVVHWNLPSNPIDLEQREGRVNRYQSLVVRRRVVQALSKETDSSQRWAALFENAAKMPWKTDLVPYWHYPEGDAQIRRLVPVMAMSQEQQRYPQMLKILSLYRLAFGQPGQSELLEHLKSLNLCTDDLEKLKQRLMIQLAPILYQNESQDVPA</sequence>
<dbReference type="AlphaFoldDB" id="A0A7X1Y4R5"/>
<evidence type="ECO:0000313" key="2">
    <source>
        <dbReference type="EMBL" id="MQU30296.1"/>
    </source>
</evidence>